<protein>
    <submittedName>
        <fullName evidence="3">Acyltransferase</fullName>
    </submittedName>
</protein>
<dbReference type="GO" id="GO:0016746">
    <property type="term" value="F:acyltransferase activity"/>
    <property type="evidence" value="ECO:0007669"/>
    <property type="project" value="UniProtKB-KW"/>
</dbReference>
<dbReference type="Proteomes" id="UP000292307">
    <property type="component" value="Chromosome"/>
</dbReference>
<keyword evidence="3" id="KW-0808">Transferase</keyword>
<accession>A0ABX5RZ07</accession>
<gene>
    <name evidence="3" type="ORF">EYF70_22390</name>
</gene>
<keyword evidence="4" id="KW-1185">Reference proteome</keyword>
<sequence>MRMSPKLAVQSLLPRLAPLFASARSHPTKQCGSPVLLFSCLLVVAINTSNAIFPAYLCSGKMEGPMAQPDRQNNFNLIRLILALCVILSHSPELTDGDNHREPLMCLFDTIPLGFAAVDAFFVLSGYLIVQSWDLAPSAKQFLRSRMLRIYPGFLVASVISALLVGPLGADAAAYFTAFDIGAFASGALLLQAPVVPPVFQGTPLPKVNLSMWTISYEFACYLLVLAAGLTGALRIRHFWLAMTLAVLGALALSKVVHFDVGLLRLPSFFLTGGCFYIYRDKIRLDGRVAIAVTAAVIVCMFSWSASELALATGGCYALIYLAKKPSAFLNRFNALPDVSYGTYLYAWPIQKLLVWYFPGMSPWLVFAIAAPAALALGAASWFAIEKPALKFKRPAAPAVPHEADRAAA</sequence>
<evidence type="ECO:0000259" key="2">
    <source>
        <dbReference type="Pfam" id="PF01757"/>
    </source>
</evidence>
<feature type="transmembrane region" description="Helical" evidence="1">
    <location>
        <begin position="239"/>
        <end position="257"/>
    </location>
</feature>
<feature type="transmembrane region" description="Helical" evidence="1">
    <location>
        <begin position="35"/>
        <end position="53"/>
    </location>
</feature>
<name>A0ABX5RZ07_9BURK</name>
<dbReference type="EMBL" id="CP036401">
    <property type="protein sequence ID" value="QBI03267.1"/>
    <property type="molecule type" value="Genomic_DNA"/>
</dbReference>
<dbReference type="Pfam" id="PF01757">
    <property type="entry name" value="Acyl_transf_3"/>
    <property type="match status" value="1"/>
</dbReference>
<evidence type="ECO:0000256" key="1">
    <source>
        <dbReference type="SAM" id="Phobius"/>
    </source>
</evidence>
<feature type="transmembrane region" description="Helical" evidence="1">
    <location>
        <begin position="210"/>
        <end position="232"/>
    </location>
</feature>
<reference evidence="3 4" key="1">
    <citation type="submission" date="2019-02" db="EMBL/GenBank/DDBJ databases">
        <title>Draft Genome Sequences of Six Type Strains of the Genus Massilia.</title>
        <authorList>
            <person name="Miess H."/>
            <person name="Frediansyhah A."/>
            <person name="Gross H."/>
        </authorList>
    </citation>
    <scope>NUCLEOTIDE SEQUENCE [LARGE SCALE GENOMIC DNA]</scope>
    <source>
        <strain evidence="3 4">DSM 17472</strain>
    </source>
</reference>
<feature type="transmembrane region" description="Helical" evidence="1">
    <location>
        <begin position="291"/>
        <end position="320"/>
    </location>
</feature>
<dbReference type="InterPro" id="IPR050879">
    <property type="entry name" value="Acyltransferase_3"/>
</dbReference>
<organism evidence="3 4">
    <name type="scientific">Pseudoduganella albidiflava</name>
    <dbReference type="NCBI Taxonomy" id="321983"/>
    <lineage>
        <taxon>Bacteria</taxon>
        <taxon>Pseudomonadati</taxon>
        <taxon>Pseudomonadota</taxon>
        <taxon>Betaproteobacteria</taxon>
        <taxon>Burkholderiales</taxon>
        <taxon>Oxalobacteraceae</taxon>
        <taxon>Telluria group</taxon>
        <taxon>Pseudoduganella</taxon>
    </lineage>
</organism>
<feature type="transmembrane region" description="Helical" evidence="1">
    <location>
        <begin position="150"/>
        <end position="170"/>
    </location>
</feature>
<keyword evidence="1" id="KW-0472">Membrane</keyword>
<evidence type="ECO:0000313" key="4">
    <source>
        <dbReference type="Proteomes" id="UP000292307"/>
    </source>
</evidence>
<feature type="domain" description="Acyltransferase 3" evidence="2">
    <location>
        <begin position="74"/>
        <end position="379"/>
    </location>
</feature>
<dbReference type="InterPro" id="IPR002656">
    <property type="entry name" value="Acyl_transf_3_dom"/>
</dbReference>
<feature type="transmembrane region" description="Helical" evidence="1">
    <location>
        <begin position="364"/>
        <end position="385"/>
    </location>
</feature>
<feature type="transmembrane region" description="Helical" evidence="1">
    <location>
        <begin position="263"/>
        <end position="279"/>
    </location>
</feature>
<evidence type="ECO:0000313" key="3">
    <source>
        <dbReference type="EMBL" id="QBI03267.1"/>
    </source>
</evidence>
<proteinExistence type="predicted"/>
<keyword evidence="1" id="KW-1133">Transmembrane helix</keyword>
<dbReference type="PANTHER" id="PTHR23028">
    <property type="entry name" value="ACETYLTRANSFERASE"/>
    <property type="match status" value="1"/>
</dbReference>
<keyword evidence="1" id="KW-0812">Transmembrane</keyword>
<feature type="transmembrane region" description="Helical" evidence="1">
    <location>
        <begin position="111"/>
        <end position="130"/>
    </location>
</feature>
<keyword evidence="3" id="KW-0012">Acyltransferase</keyword>